<proteinExistence type="inferred from homology"/>
<dbReference type="GO" id="GO:0016020">
    <property type="term" value="C:membrane"/>
    <property type="evidence" value="ECO:0007669"/>
    <property type="project" value="TreeGrafter"/>
</dbReference>
<reference evidence="3" key="1">
    <citation type="submission" date="2020-10" db="EMBL/GenBank/DDBJ databases">
        <title>Chromosome-scale genome assembly of the Allis shad, Alosa alosa.</title>
        <authorList>
            <person name="Margot Z."/>
            <person name="Christophe K."/>
            <person name="Cabau C."/>
            <person name="Louis A."/>
            <person name="Berthelot C."/>
            <person name="Parey E."/>
            <person name="Roest Crollius H."/>
            <person name="Montfort J."/>
            <person name="Robinson-Rechavi M."/>
            <person name="Bucao C."/>
            <person name="Bouchez O."/>
            <person name="Gislard M."/>
            <person name="Lluch J."/>
            <person name="Milhes M."/>
            <person name="Lampietro C."/>
            <person name="Lopez Roques C."/>
            <person name="Donnadieu C."/>
            <person name="Braasch I."/>
            <person name="Desvignes T."/>
            <person name="Postlethwait J."/>
            <person name="Bobe J."/>
            <person name="Guiguen Y."/>
        </authorList>
    </citation>
    <scope>NUCLEOTIDE SEQUENCE</scope>
    <source>
        <strain evidence="3">M-15738</strain>
        <tissue evidence="3">Blood</tissue>
    </source>
</reference>
<dbReference type="GO" id="GO:0005576">
    <property type="term" value="C:extracellular region"/>
    <property type="evidence" value="ECO:0007669"/>
    <property type="project" value="InterPro"/>
</dbReference>
<name>A0AAV6GYJ0_9TELE</name>
<sequence>MRQTETETDSEQLRPDGPLETTQPDGPLETTQPAHSDPQVVSPALPPEERHSSKVLTRQGSMEDLKEEAQVDPLYIDVMEEPLYIDPDELNLPIKGKPKPFRPPPPSSASVRYSPSPGHSPSHGSSPSYGSSSSRGSSSPLGSSPAPDWYKARVLQRGQSGPGDRHTPKVPSPKLSLYPQLSLPSQLPTARSPQQSLHNSKKELDMLMEWWCTAKCWENMYKSDIDHQVQEQNKQTLFSEAQRVRLALNLFECLLFHRGQIFNSHITQLYGLADKLDETKKKAKVAGIAGGSVAAATGIVLAPFTLGLSLTATAIGVGVAVSGAKGGSSTITDKWYSSQERKKVEEILQEHKVQMEDVEGCLQFINAGTERLRKFEPATVQDVDEEVVKMTRVAQILGKSLGETQPAASSTKALQGFAASMDIYFQEQEKLKKKGSETKLARKVRELAKQMKSGLDELMLVRNRIRAAVEQAETQEQR</sequence>
<gene>
    <name evidence="3" type="ORF">AALO_G00103000</name>
</gene>
<dbReference type="GO" id="GO:0006869">
    <property type="term" value="P:lipid transport"/>
    <property type="evidence" value="ECO:0007669"/>
    <property type="project" value="InterPro"/>
</dbReference>
<feature type="region of interest" description="Disordered" evidence="2">
    <location>
        <begin position="88"/>
        <end position="179"/>
    </location>
</feature>
<comment type="caution">
    <text evidence="3">The sequence shown here is derived from an EMBL/GenBank/DDBJ whole genome shotgun (WGS) entry which is preliminary data.</text>
</comment>
<dbReference type="PANTHER" id="PTHR14096">
    <property type="entry name" value="APOLIPOPROTEIN L"/>
    <property type="match status" value="1"/>
</dbReference>
<feature type="compositionally biased region" description="Acidic residues" evidence="2">
    <location>
        <begin position="1"/>
        <end position="10"/>
    </location>
</feature>
<dbReference type="InterPro" id="IPR008405">
    <property type="entry name" value="ApoL"/>
</dbReference>
<dbReference type="Proteomes" id="UP000823561">
    <property type="component" value="Chromosome 7"/>
</dbReference>
<dbReference type="GO" id="GO:0008289">
    <property type="term" value="F:lipid binding"/>
    <property type="evidence" value="ECO:0007669"/>
    <property type="project" value="InterPro"/>
</dbReference>
<evidence type="ECO:0000313" key="4">
    <source>
        <dbReference type="Proteomes" id="UP000823561"/>
    </source>
</evidence>
<comment type="similarity">
    <text evidence="1">Belongs to the apolipoprotein L family.</text>
</comment>
<evidence type="ECO:0000313" key="3">
    <source>
        <dbReference type="EMBL" id="KAG5278810.1"/>
    </source>
</evidence>
<dbReference type="PANTHER" id="PTHR14096:SF59">
    <property type="entry name" value="APOLIPOPROTEIN L, 1 ISOFORM X1"/>
    <property type="match status" value="1"/>
</dbReference>
<evidence type="ECO:0000256" key="1">
    <source>
        <dbReference type="ARBA" id="ARBA00010090"/>
    </source>
</evidence>
<feature type="compositionally biased region" description="Polar residues" evidence="2">
    <location>
        <begin position="20"/>
        <end position="34"/>
    </location>
</feature>
<dbReference type="Pfam" id="PF05461">
    <property type="entry name" value="ApoL"/>
    <property type="match status" value="1"/>
</dbReference>
<dbReference type="GO" id="GO:0042157">
    <property type="term" value="P:lipoprotein metabolic process"/>
    <property type="evidence" value="ECO:0007669"/>
    <property type="project" value="InterPro"/>
</dbReference>
<evidence type="ECO:0000256" key="2">
    <source>
        <dbReference type="SAM" id="MobiDB-lite"/>
    </source>
</evidence>
<accession>A0AAV6GYJ0</accession>
<feature type="region of interest" description="Disordered" evidence="2">
    <location>
        <begin position="1"/>
        <end position="73"/>
    </location>
</feature>
<feature type="compositionally biased region" description="Low complexity" evidence="2">
    <location>
        <begin position="108"/>
        <end position="145"/>
    </location>
</feature>
<protein>
    <submittedName>
        <fullName evidence="3">Uncharacterized protein</fullName>
    </submittedName>
</protein>
<keyword evidence="4" id="KW-1185">Reference proteome</keyword>
<dbReference type="AlphaFoldDB" id="A0AAV6GYJ0"/>
<dbReference type="EMBL" id="JADWDJ010000007">
    <property type="protein sequence ID" value="KAG5278810.1"/>
    <property type="molecule type" value="Genomic_DNA"/>
</dbReference>
<organism evidence="3 4">
    <name type="scientific">Alosa alosa</name>
    <name type="common">allis shad</name>
    <dbReference type="NCBI Taxonomy" id="278164"/>
    <lineage>
        <taxon>Eukaryota</taxon>
        <taxon>Metazoa</taxon>
        <taxon>Chordata</taxon>
        <taxon>Craniata</taxon>
        <taxon>Vertebrata</taxon>
        <taxon>Euteleostomi</taxon>
        <taxon>Actinopterygii</taxon>
        <taxon>Neopterygii</taxon>
        <taxon>Teleostei</taxon>
        <taxon>Clupei</taxon>
        <taxon>Clupeiformes</taxon>
        <taxon>Clupeoidei</taxon>
        <taxon>Clupeidae</taxon>
        <taxon>Alosa</taxon>
    </lineage>
</organism>